<feature type="active site" evidence="6">
    <location>
        <position position="360"/>
    </location>
</feature>
<dbReference type="FunFam" id="2.160.20.10:FF:000001">
    <property type="entry name" value="Pectinesterase"/>
    <property type="match status" value="1"/>
</dbReference>
<evidence type="ECO:0000313" key="9">
    <source>
        <dbReference type="EMBL" id="KAK8957073.1"/>
    </source>
</evidence>
<evidence type="ECO:0000256" key="7">
    <source>
        <dbReference type="RuleBase" id="RU000589"/>
    </source>
</evidence>
<dbReference type="Proteomes" id="UP001418222">
    <property type="component" value="Unassembled WGS sequence"/>
</dbReference>
<dbReference type="Gene3D" id="1.20.140.40">
    <property type="entry name" value="Invertase/pectin methylesterase inhibitor family protein"/>
    <property type="match status" value="1"/>
</dbReference>
<evidence type="ECO:0000256" key="3">
    <source>
        <dbReference type="ARBA" id="ARBA00007786"/>
    </source>
</evidence>
<feature type="domain" description="Pectinesterase inhibitor" evidence="8">
    <location>
        <begin position="31"/>
        <end position="180"/>
    </location>
</feature>
<evidence type="ECO:0000256" key="4">
    <source>
        <dbReference type="ARBA" id="ARBA00022801"/>
    </source>
</evidence>
<reference evidence="9 10" key="1">
    <citation type="journal article" date="2022" name="Nat. Plants">
        <title>Genomes of leafy and leafless Platanthera orchids illuminate the evolution of mycoheterotrophy.</title>
        <authorList>
            <person name="Li M.H."/>
            <person name="Liu K.W."/>
            <person name="Li Z."/>
            <person name="Lu H.C."/>
            <person name="Ye Q.L."/>
            <person name="Zhang D."/>
            <person name="Wang J.Y."/>
            <person name="Li Y.F."/>
            <person name="Zhong Z.M."/>
            <person name="Liu X."/>
            <person name="Yu X."/>
            <person name="Liu D.K."/>
            <person name="Tu X.D."/>
            <person name="Liu B."/>
            <person name="Hao Y."/>
            <person name="Liao X.Y."/>
            <person name="Jiang Y.T."/>
            <person name="Sun W.H."/>
            <person name="Chen J."/>
            <person name="Chen Y.Q."/>
            <person name="Ai Y."/>
            <person name="Zhai J.W."/>
            <person name="Wu S.S."/>
            <person name="Zhou Z."/>
            <person name="Hsiao Y.Y."/>
            <person name="Wu W.L."/>
            <person name="Chen Y.Y."/>
            <person name="Lin Y.F."/>
            <person name="Hsu J.L."/>
            <person name="Li C.Y."/>
            <person name="Wang Z.W."/>
            <person name="Zhao X."/>
            <person name="Zhong W.Y."/>
            <person name="Ma X.K."/>
            <person name="Ma L."/>
            <person name="Huang J."/>
            <person name="Chen G.Z."/>
            <person name="Huang M.Z."/>
            <person name="Huang L."/>
            <person name="Peng D.H."/>
            <person name="Luo Y.B."/>
            <person name="Zou S.Q."/>
            <person name="Chen S.P."/>
            <person name="Lan S."/>
            <person name="Tsai W.C."/>
            <person name="Van de Peer Y."/>
            <person name="Liu Z.J."/>
        </authorList>
    </citation>
    <scope>NUCLEOTIDE SEQUENCE [LARGE SCALE GENOMIC DNA]</scope>
    <source>
        <strain evidence="9">Lor287</strain>
    </source>
</reference>
<evidence type="ECO:0000313" key="10">
    <source>
        <dbReference type="Proteomes" id="UP001418222"/>
    </source>
</evidence>
<dbReference type="NCBIfam" id="TIGR01614">
    <property type="entry name" value="PME_inhib"/>
    <property type="match status" value="1"/>
</dbReference>
<dbReference type="InterPro" id="IPR006501">
    <property type="entry name" value="Pectinesterase_inhib_dom"/>
</dbReference>
<dbReference type="GO" id="GO:0045490">
    <property type="term" value="P:pectin catabolic process"/>
    <property type="evidence" value="ECO:0007669"/>
    <property type="project" value="UniProtKB-UniRule"/>
</dbReference>
<proteinExistence type="inferred from homology"/>
<comment type="similarity">
    <text evidence="2">In the N-terminal section; belongs to the PMEI family.</text>
</comment>
<sequence length="523" mass="56559">MDGAAKLKPSIFILFICAAAAAFFVPANSIPLTGGINRWCRGMPHPASCRHYLSNPHSPAPPLKSRSDFYKQSVKAALDLAVHARGRLEQLGVHRPAGPGKTAWLDCCKLFENTVLQLNRTLFPAGGNCTALDSQTWLSAALTNLQTCAKGFSDLKADSSFIQPVMNYNLSDLISNCLALNNATFKAMALAWGGGAARRKLLQVTASADFVVAKDGSGNFGTIKAALDAAAARRQSSVKRILVHVKAGVYAESLQIISSLSDLTMTGDGKGKTIITGSRSVTGGYTTFSSPTVSVFGDAFIAIGITIRNTFGTGSQAVALLSGSDRSVFYKCSIEGYQDTLCVYSQRQFYRECDIYGTIDFIFGNAAAVIQNCTIFTRTPAKGESNVITAQGRTDQNQNTGIVIQFCKIVAAPEFWPVHRTVKSYLGRPWQIYSRTLYLENFIDSIIDPAGWIPFNGDVGLDTLFYVEFRNNGPGEKVLRMRVKWKGIHLNLPPSQVRPFTVGRFIAGATWLPATGVPFASGL</sequence>
<dbReference type="Gene3D" id="2.160.20.10">
    <property type="entry name" value="Single-stranded right-handed beta-helix, Pectin lyase-like"/>
    <property type="match status" value="1"/>
</dbReference>
<dbReference type="InterPro" id="IPR000070">
    <property type="entry name" value="Pectinesterase_cat"/>
</dbReference>
<keyword evidence="4 7" id="KW-0378">Hydrolase</keyword>
<dbReference type="InterPro" id="IPR012334">
    <property type="entry name" value="Pectin_lyas_fold"/>
</dbReference>
<dbReference type="AlphaFoldDB" id="A0AAP0C0I4"/>
<evidence type="ECO:0000256" key="2">
    <source>
        <dbReference type="ARBA" id="ARBA00006027"/>
    </source>
</evidence>
<dbReference type="Pfam" id="PF04043">
    <property type="entry name" value="PMEI"/>
    <property type="match status" value="1"/>
</dbReference>
<evidence type="ECO:0000256" key="1">
    <source>
        <dbReference type="ARBA" id="ARBA00005184"/>
    </source>
</evidence>
<dbReference type="Pfam" id="PF01095">
    <property type="entry name" value="Pectinesterase"/>
    <property type="match status" value="1"/>
</dbReference>
<dbReference type="GO" id="GO:0030599">
    <property type="term" value="F:pectinesterase activity"/>
    <property type="evidence" value="ECO:0007669"/>
    <property type="project" value="UniProtKB-UniRule"/>
</dbReference>
<keyword evidence="5 7" id="KW-0063">Aspartyl esterase</keyword>
<dbReference type="SMART" id="SM00856">
    <property type="entry name" value="PMEI"/>
    <property type="match status" value="1"/>
</dbReference>
<comment type="similarity">
    <text evidence="3">In the C-terminal section; belongs to the pectinesterase family.</text>
</comment>
<dbReference type="InterPro" id="IPR011050">
    <property type="entry name" value="Pectin_lyase_fold/virulence"/>
</dbReference>
<dbReference type="GO" id="GO:0042545">
    <property type="term" value="P:cell wall modification"/>
    <property type="evidence" value="ECO:0007669"/>
    <property type="project" value="UniProtKB-UniRule"/>
</dbReference>
<evidence type="ECO:0000256" key="5">
    <source>
        <dbReference type="ARBA" id="ARBA00023085"/>
    </source>
</evidence>
<protein>
    <recommendedName>
        <fullName evidence="7">Pectinesterase</fullName>
        <ecNumber evidence="7">3.1.1.11</ecNumber>
    </recommendedName>
</protein>
<dbReference type="InterPro" id="IPR035513">
    <property type="entry name" value="Invertase/methylesterase_inhib"/>
</dbReference>
<gene>
    <name evidence="9" type="primary">PECS-2.1</name>
    <name evidence="9" type="ORF">KSP39_PZI000732</name>
</gene>
<organism evidence="9 10">
    <name type="scientific">Platanthera zijinensis</name>
    <dbReference type="NCBI Taxonomy" id="2320716"/>
    <lineage>
        <taxon>Eukaryota</taxon>
        <taxon>Viridiplantae</taxon>
        <taxon>Streptophyta</taxon>
        <taxon>Embryophyta</taxon>
        <taxon>Tracheophyta</taxon>
        <taxon>Spermatophyta</taxon>
        <taxon>Magnoliopsida</taxon>
        <taxon>Liliopsida</taxon>
        <taxon>Asparagales</taxon>
        <taxon>Orchidaceae</taxon>
        <taxon>Orchidoideae</taxon>
        <taxon>Orchideae</taxon>
        <taxon>Orchidinae</taxon>
        <taxon>Platanthera</taxon>
    </lineage>
</organism>
<dbReference type="PANTHER" id="PTHR31707">
    <property type="entry name" value="PECTINESTERASE"/>
    <property type="match status" value="1"/>
</dbReference>
<dbReference type="GO" id="GO:0004857">
    <property type="term" value="F:enzyme inhibitor activity"/>
    <property type="evidence" value="ECO:0007669"/>
    <property type="project" value="InterPro"/>
</dbReference>
<accession>A0AAP0C0I4</accession>
<dbReference type="EC" id="3.1.1.11" evidence="7"/>
<comment type="catalytic activity">
    <reaction evidence="7">
        <text>[(1-&gt;4)-alpha-D-galacturonosyl methyl ester](n) + n H2O = [(1-&gt;4)-alpha-D-galacturonosyl](n) + n methanol + n H(+)</text>
        <dbReference type="Rhea" id="RHEA:22380"/>
        <dbReference type="Rhea" id="RHEA-COMP:14570"/>
        <dbReference type="Rhea" id="RHEA-COMP:14573"/>
        <dbReference type="ChEBI" id="CHEBI:15377"/>
        <dbReference type="ChEBI" id="CHEBI:15378"/>
        <dbReference type="ChEBI" id="CHEBI:17790"/>
        <dbReference type="ChEBI" id="CHEBI:140522"/>
        <dbReference type="ChEBI" id="CHEBI:140523"/>
        <dbReference type="EC" id="3.1.1.11"/>
    </reaction>
</comment>
<dbReference type="CDD" id="cd15798">
    <property type="entry name" value="PMEI-like_3"/>
    <property type="match status" value="1"/>
</dbReference>
<dbReference type="PROSITE" id="PS00503">
    <property type="entry name" value="PECTINESTERASE_2"/>
    <property type="match status" value="1"/>
</dbReference>
<evidence type="ECO:0000259" key="8">
    <source>
        <dbReference type="SMART" id="SM00856"/>
    </source>
</evidence>
<dbReference type="SUPFAM" id="SSF101148">
    <property type="entry name" value="Plant invertase/pectin methylesterase inhibitor"/>
    <property type="match status" value="1"/>
</dbReference>
<comment type="caution">
    <text evidence="9">The sequence shown here is derived from an EMBL/GenBank/DDBJ whole genome shotgun (WGS) entry which is preliminary data.</text>
</comment>
<dbReference type="SUPFAM" id="SSF51126">
    <property type="entry name" value="Pectin lyase-like"/>
    <property type="match status" value="1"/>
</dbReference>
<keyword evidence="10" id="KW-1185">Reference proteome</keyword>
<dbReference type="EMBL" id="JBBWWQ010000001">
    <property type="protein sequence ID" value="KAK8957073.1"/>
    <property type="molecule type" value="Genomic_DNA"/>
</dbReference>
<evidence type="ECO:0000256" key="6">
    <source>
        <dbReference type="PROSITE-ProRule" id="PRU10040"/>
    </source>
</evidence>
<dbReference type="InterPro" id="IPR033131">
    <property type="entry name" value="Pectinesterase_Asp_AS"/>
</dbReference>
<name>A0AAP0C0I4_9ASPA</name>
<comment type="pathway">
    <text evidence="1 7">Glycan metabolism; pectin degradation; 2-dehydro-3-deoxy-D-gluconate from pectin: step 1/5.</text>
</comment>